<accession>A0A0G1ZDI1</accession>
<dbReference type="AlphaFoldDB" id="A0A0G1ZDI1"/>
<sequence length="97" mass="10398">SVAEDGSIYITAKGLKLQGDKENDEDDEEEGEEEVIFCLAQGQLSVFVEGFKGLQGIVIREGTLLAAARGLKKEKNDKGGIFKIPIQSDGKAQSNLA</sequence>
<organism evidence="1 2">
    <name type="scientific">Candidatus Magasanikbacteria bacterium GW2011_GWA2_50_22</name>
    <dbReference type="NCBI Taxonomy" id="1619043"/>
    <lineage>
        <taxon>Bacteria</taxon>
        <taxon>Candidatus Magasanikiibacteriota</taxon>
    </lineage>
</organism>
<evidence type="ECO:0000313" key="1">
    <source>
        <dbReference type="EMBL" id="KKW17239.1"/>
    </source>
</evidence>
<feature type="non-terminal residue" evidence="1">
    <location>
        <position position="1"/>
    </location>
</feature>
<protein>
    <submittedName>
        <fullName evidence="1">Uncharacterized protein</fullName>
    </submittedName>
</protein>
<proteinExistence type="predicted"/>
<name>A0A0G1ZDI1_9BACT</name>
<reference evidence="1 2" key="1">
    <citation type="journal article" date="2015" name="Nature">
        <title>rRNA introns, odd ribosomes, and small enigmatic genomes across a large radiation of phyla.</title>
        <authorList>
            <person name="Brown C.T."/>
            <person name="Hug L.A."/>
            <person name="Thomas B.C."/>
            <person name="Sharon I."/>
            <person name="Castelle C.J."/>
            <person name="Singh A."/>
            <person name="Wilkins M.J."/>
            <person name="Williams K.H."/>
            <person name="Banfield J.F."/>
        </authorList>
    </citation>
    <scope>NUCLEOTIDE SEQUENCE [LARGE SCALE GENOMIC DNA]</scope>
</reference>
<gene>
    <name evidence="1" type="ORF">UY58_C0008G0015</name>
</gene>
<dbReference type="Proteomes" id="UP000033982">
    <property type="component" value="Unassembled WGS sequence"/>
</dbReference>
<comment type="caution">
    <text evidence="1">The sequence shown here is derived from an EMBL/GenBank/DDBJ whole genome shotgun (WGS) entry which is preliminary data.</text>
</comment>
<dbReference type="EMBL" id="LCQN01000008">
    <property type="protein sequence ID" value="KKW17239.1"/>
    <property type="molecule type" value="Genomic_DNA"/>
</dbReference>
<evidence type="ECO:0000313" key="2">
    <source>
        <dbReference type="Proteomes" id="UP000033982"/>
    </source>
</evidence>